<keyword evidence="6" id="KW-0812">Transmembrane</keyword>
<dbReference type="EMBL" id="CP006585">
    <property type="protein sequence ID" value="AGW14753.1"/>
    <property type="molecule type" value="Genomic_DNA"/>
</dbReference>
<keyword evidence="1" id="KW-0547">Nucleotide-binding</keyword>
<dbReference type="InterPro" id="IPR003593">
    <property type="entry name" value="AAA+_ATPase"/>
</dbReference>
<dbReference type="GO" id="GO:0006355">
    <property type="term" value="P:regulation of DNA-templated transcription"/>
    <property type="evidence" value="ECO:0007669"/>
    <property type="project" value="InterPro"/>
</dbReference>
<proteinExistence type="predicted"/>
<keyword evidence="9" id="KW-1185">Reference proteome</keyword>
<dbReference type="Pfam" id="PF00158">
    <property type="entry name" value="Sigma54_activat"/>
    <property type="match status" value="1"/>
</dbReference>
<evidence type="ECO:0000256" key="2">
    <source>
        <dbReference type="ARBA" id="ARBA00022840"/>
    </source>
</evidence>
<evidence type="ECO:0000256" key="4">
    <source>
        <dbReference type="ARBA" id="ARBA00023125"/>
    </source>
</evidence>
<sequence length="844" mass="92843">MGYFGDDAQQIRVRAMLGHVPNLSRSLFRTRLFMYLAPSVIAIVGVTGWVGYSISDYYIHVGVERMTKVLNLAMGNALEQHLELCRQDLLNIARHEPTAENLRIFLEDRAAIRGAAYAELGYIPLEDQAVVVYVADGQAISAVPPGRVAEIRGSPLLLFNEIRNLAPGTVHMTAMREVEYPFFTSDKPYRRLSLHTFRMITPYVDASGQVVGHVFLGIDARELRNVLSLYNSPQSPIAAFPRSPTMRVAYFFDADGWIGFQSEDYARLDEPLSTQLARSGYSGSLGRPENLGAFRPFATHLPFWKMVGDVADGQSGMITLKGNDLPPEATGEYFLAYAPVHFSSVANATPQIVGGVAYLDRSRLPLLAGYEHVDTLLVVMVASMAFVLVIIYVVGTQASRPLYALADAVRAMRFQDRLLPLSLEVHGYETRILRDAVNHLVGIVNAQIEELCAKDRAIETAGMKEEVSMHKVAPDLEQALDDSMVPGIVGRGLRIEALRSEILKAARANVDVLIIGETGTGKQLAAEAVHRLSDRCTGPFISINCGALDENLLLDTLFGHTKGAFTGAKTDRKGAFLEAHGGVLFLDEIQAASQKVQQSLLRAISIRIIKPLGSDKEIPVDVRLIAATNIDLKEAIERNEFREDLYFRLNVITIHTPALRDNPEDIPALAFYYLHKAEKLVTKERVAFSKGALEKLKQYDWPGNVRELKNVVTRAVVMSEGPVIFAEDVLLDAEAKSVDASPALAEAHEGRGEDAAAVGSGLRTASETRLNARQQRVWPSIRERGEVTRAEYEQLVGGDIPSRTAAYDLQDLVRKGLLIKAGRGPATKYLVAAHKISWHAGETV</sequence>
<evidence type="ECO:0000313" key="9">
    <source>
        <dbReference type="Proteomes" id="UP000016587"/>
    </source>
</evidence>
<feature type="domain" description="Sigma-54 factor interaction" evidence="7">
    <location>
        <begin position="488"/>
        <end position="717"/>
    </location>
</feature>
<dbReference type="GO" id="GO:0005524">
    <property type="term" value="F:ATP binding"/>
    <property type="evidence" value="ECO:0007669"/>
    <property type="project" value="UniProtKB-KW"/>
</dbReference>
<reference evidence="8 9" key="1">
    <citation type="journal article" date="2013" name="J. Bacteriol.">
        <title>Roles of HynAB and Ech, the only two hydrogenases found in the model sulfate reducer Desulfovibrio gigas.</title>
        <authorList>
            <person name="Morais-Silva F.O."/>
            <person name="Santos C.I."/>
            <person name="Rodrigues R."/>
            <person name="Pereira I.A."/>
            <person name="Rodrigues-Pousada C."/>
        </authorList>
    </citation>
    <scope>NUCLEOTIDE SEQUENCE [LARGE SCALE GENOMIC DNA]</scope>
    <source>
        <strain evidence="9">ATCC 19364 / DSM 1382 / NCIMB 9332 / VKM B-1759</strain>
    </source>
</reference>
<dbReference type="HOGENOM" id="CLU_016568_0_0_7"/>
<keyword evidence="2" id="KW-0067">ATP-binding</keyword>
<keyword evidence="5" id="KW-0804">Transcription</keyword>
<dbReference type="Proteomes" id="UP000016587">
    <property type="component" value="Chromosome"/>
</dbReference>
<dbReference type="STRING" id="1121448.DGI_3035"/>
<dbReference type="AlphaFoldDB" id="T2GEN5"/>
<accession>T2GEN5</accession>
<gene>
    <name evidence="8" type="ORF">DGI_3035</name>
</gene>
<dbReference type="Gene3D" id="1.10.8.60">
    <property type="match status" value="1"/>
</dbReference>
<dbReference type="PROSITE" id="PS50045">
    <property type="entry name" value="SIGMA54_INTERACT_4"/>
    <property type="match status" value="1"/>
</dbReference>
<dbReference type="GO" id="GO:0003677">
    <property type="term" value="F:DNA binding"/>
    <property type="evidence" value="ECO:0007669"/>
    <property type="project" value="UniProtKB-KW"/>
</dbReference>
<dbReference type="InterPro" id="IPR058031">
    <property type="entry name" value="AAA_lid_NorR"/>
</dbReference>
<dbReference type="PATRIC" id="fig|1121448.10.peg.2994"/>
<evidence type="ECO:0000259" key="7">
    <source>
        <dbReference type="PROSITE" id="PS50045"/>
    </source>
</evidence>
<dbReference type="InterPro" id="IPR036388">
    <property type="entry name" value="WH-like_DNA-bd_sf"/>
</dbReference>
<feature type="transmembrane region" description="Helical" evidence="6">
    <location>
        <begin position="376"/>
        <end position="395"/>
    </location>
</feature>
<evidence type="ECO:0000256" key="1">
    <source>
        <dbReference type="ARBA" id="ARBA00022741"/>
    </source>
</evidence>
<dbReference type="FunFam" id="3.40.50.300:FF:000006">
    <property type="entry name" value="DNA-binding transcriptional regulator NtrC"/>
    <property type="match status" value="1"/>
</dbReference>
<dbReference type="PANTHER" id="PTHR32071:SF117">
    <property type="entry name" value="PTS-DEPENDENT DIHYDROXYACETONE KINASE OPERON REGULATORY PROTEIN-RELATED"/>
    <property type="match status" value="1"/>
</dbReference>
<dbReference type="CDD" id="cd00009">
    <property type="entry name" value="AAA"/>
    <property type="match status" value="1"/>
</dbReference>
<keyword evidence="3" id="KW-0805">Transcription regulation</keyword>
<organism evidence="8 9">
    <name type="scientific">Megalodesulfovibrio gigas (strain ATCC 19364 / DSM 1382 / NCIMB 9332 / VKM B-1759)</name>
    <name type="common">Desulfovibrio gigas</name>
    <dbReference type="NCBI Taxonomy" id="1121448"/>
    <lineage>
        <taxon>Bacteria</taxon>
        <taxon>Pseudomonadati</taxon>
        <taxon>Thermodesulfobacteriota</taxon>
        <taxon>Desulfovibrionia</taxon>
        <taxon>Desulfovibrionales</taxon>
        <taxon>Desulfovibrionaceae</taxon>
        <taxon>Megalodesulfovibrio</taxon>
    </lineage>
</organism>
<protein>
    <submittedName>
        <fullName evidence="8">Putative Sigma 54 interacting domain protein</fullName>
    </submittedName>
</protein>
<dbReference type="PANTHER" id="PTHR32071">
    <property type="entry name" value="TRANSCRIPTIONAL REGULATORY PROTEIN"/>
    <property type="match status" value="1"/>
</dbReference>
<dbReference type="eggNOG" id="COG2204">
    <property type="taxonomic scope" value="Bacteria"/>
</dbReference>
<dbReference type="SUPFAM" id="SSF52540">
    <property type="entry name" value="P-loop containing nucleoside triphosphate hydrolases"/>
    <property type="match status" value="1"/>
</dbReference>
<keyword evidence="6" id="KW-0472">Membrane</keyword>
<dbReference type="KEGG" id="dgg:DGI_3035"/>
<name>T2GEN5_MEGG1</name>
<evidence type="ECO:0000256" key="5">
    <source>
        <dbReference type="ARBA" id="ARBA00023163"/>
    </source>
</evidence>
<dbReference type="InterPro" id="IPR002078">
    <property type="entry name" value="Sigma_54_int"/>
</dbReference>
<evidence type="ECO:0000313" key="8">
    <source>
        <dbReference type="EMBL" id="AGW14753.1"/>
    </source>
</evidence>
<dbReference type="SMART" id="SM00382">
    <property type="entry name" value="AAA"/>
    <property type="match status" value="1"/>
</dbReference>
<evidence type="ECO:0000256" key="6">
    <source>
        <dbReference type="SAM" id="Phobius"/>
    </source>
</evidence>
<dbReference type="InterPro" id="IPR025944">
    <property type="entry name" value="Sigma_54_int_dom_CS"/>
</dbReference>
<reference evidence="9" key="2">
    <citation type="submission" date="2013-07" db="EMBL/GenBank/DDBJ databases">
        <authorList>
            <person name="Morais-Silva F.O."/>
            <person name="Rezende A.M."/>
            <person name="Pimentel C."/>
            <person name="Resende D.M."/>
            <person name="Santos C.I."/>
            <person name="Clemente C."/>
            <person name="de Oliveira L.M."/>
            <person name="da Silva S.M."/>
            <person name="Costa D.A."/>
            <person name="Varela-Raposo A."/>
            <person name="Horacio E.C.A."/>
            <person name="Matos M."/>
            <person name="Flores O."/>
            <person name="Ruiz J.C."/>
            <person name="Rodrigues-Pousada C."/>
        </authorList>
    </citation>
    <scope>NUCLEOTIDE SEQUENCE [LARGE SCALE GENOMIC DNA]</scope>
    <source>
        <strain evidence="9">ATCC 19364 / DSM 1382 / NCIMB 9332 / VKM B-1759</strain>
    </source>
</reference>
<keyword evidence="4" id="KW-0238">DNA-binding</keyword>
<keyword evidence="6" id="KW-1133">Transmembrane helix</keyword>
<dbReference type="PROSITE" id="PS00688">
    <property type="entry name" value="SIGMA54_INTERACT_3"/>
    <property type="match status" value="1"/>
</dbReference>
<dbReference type="InterPro" id="IPR027417">
    <property type="entry name" value="P-loop_NTPase"/>
</dbReference>
<dbReference type="Pfam" id="PF25601">
    <property type="entry name" value="AAA_lid_14"/>
    <property type="match status" value="1"/>
</dbReference>
<dbReference type="Gene3D" id="3.40.50.300">
    <property type="entry name" value="P-loop containing nucleotide triphosphate hydrolases"/>
    <property type="match status" value="1"/>
</dbReference>
<dbReference type="Gene3D" id="1.10.10.10">
    <property type="entry name" value="Winged helix-like DNA-binding domain superfamily/Winged helix DNA-binding domain"/>
    <property type="match status" value="1"/>
</dbReference>
<feature type="transmembrane region" description="Helical" evidence="6">
    <location>
        <begin position="32"/>
        <end position="52"/>
    </location>
</feature>
<evidence type="ECO:0000256" key="3">
    <source>
        <dbReference type="ARBA" id="ARBA00023015"/>
    </source>
</evidence>